<dbReference type="PANTHER" id="PTHR43625:SF40">
    <property type="entry name" value="ALDO-KETO REDUCTASE YAKC [NADP(+)]"/>
    <property type="match status" value="1"/>
</dbReference>
<evidence type="ECO:0000256" key="1">
    <source>
        <dbReference type="ARBA" id="ARBA00023002"/>
    </source>
</evidence>
<dbReference type="Gene3D" id="3.20.20.100">
    <property type="entry name" value="NADP-dependent oxidoreductase domain"/>
    <property type="match status" value="1"/>
</dbReference>
<reference evidence="3 4" key="1">
    <citation type="submission" date="2024-06" db="EMBL/GenBank/DDBJ databases">
        <title>The Natural Products Discovery Center: Release of the First 8490 Sequenced Strains for Exploring Actinobacteria Biosynthetic Diversity.</title>
        <authorList>
            <person name="Kalkreuter E."/>
            <person name="Kautsar S.A."/>
            <person name="Yang D."/>
            <person name="Bader C.D."/>
            <person name="Teijaro C.N."/>
            <person name="Fluegel L."/>
            <person name="Davis C.M."/>
            <person name="Simpson J.R."/>
            <person name="Lauterbach L."/>
            <person name="Steele A.D."/>
            <person name="Gui C."/>
            <person name="Meng S."/>
            <person name="Li G."/>
            <person name="Viehrig K."/>
            <person name="Ye F."/>
            <person name="Su P."/>
            <person name="Kiefer A.F."/>
            <person name="Nichols A."/>
            <person name="Cepeda A.J."/>
            <person name="Yan W."/>
            <person name="Fan B."/>
            <person name="Jiang Y."/>
            <person name="Adhikari A."/>
            <person name="Zheng C.-J."/>
            <person name="Schuster L."/>
            <person name="Cowan T.M."/>
            <person name="Smanski M.J."/>
            <person name="Chevrette M.G."/>
            <person name="De Carvalho L.P.S."/>
            <person name="Shen B."/>
        </authorList>
    </citation>
    <scope>NUCLEOTIDE SEQUENCE [LARGE SCALE GENOMIC DNA]</scope>
    <source>
        <strain evidence="3 4">NPDC033039</strain>
    </source>
</reference>
<keyword evidence="1" id="KW-0560">Oxidoreductase</keyword>
<accession>A0ABV2Z2G4</accession>
<dbReference type="Proteomes" id="UP001550853">
    <property type="component" value="Unassembled WGS sequence"/>
</dbReference>
<evidence type="ECO:0000313" key="3">
    <source>
        <dbReference type="EMBL" id="MEU3712193.1"/>
    </source>
</evidence>
<dbReference type="InterPro" id="IPR023210">
    <property type="entry name" value="NADP_OxRdtase_dom"/>
</dbReference>
<organism evidence="3 4">
    <name type="scientific">Streptomyces catenulae</name>
    <dbReference type="NCBI Taxonomy" id="66875"/>
    <lineage>
        <taxon>Bacteria</taxon>
        <taxon>Bacillati</taxon>
        <taxon>Actinomycetota</taxon>
        <taxon>Actinomycetes</taxon>
        <taxon>Kitasatosporales</taxon>
        <taxon>Streptomycetaceae</taxon>
        <taxon>Streptomyces</taxon>
    </lineage>
</organism>
<dbReference type="EMBL" id="JBEZVI010000015">
    <property type="protein sequence ID" value="MEU3712193.1"/>
    <property type="molecule type" value="Genomic_DNA"/>
</dbReference>
<protein>
    <submittedName>
        <fullName evidence="3">Aldo/keto reductase</fullName>
    </submittedName>
</protein>
<dbReference type="PANTHER" id="PTHR43625">
    <property type="entry name" value="AFLATOXIN B1 ALDEHYDE REDUCTASE"/>
    <property type="match status" value="1"/>
</dbReference>
<name>A0ABV2Z2G4_9ACTN</name>
<dbReference type="RefSeq" id="WP_030285001.1">
    <property type="nucleotide sequence ID" value="NZ_JBEZVI010000015.1"/>
</dbReference>
<dbReference type="Pfam" id="PF00248">
    <property type="entry name" value="Aldo_ket_red"/>
    <property type="match status" value="1"/>
</dbReference>
<gene>
    <name evidence="3" type="ORF">AB0E61_19135</name>
</gene>
<dbReference type="InterPro" id="IPR050791">
    <property type="entry name" value="Aldo-Keto_reductase"/>
</dbReference>
<evidence type="ECO:0000313" key="4">
    <source>
        <dbReference type="Proteomes" id="UP001550853"/>
    </source>
</evidence>
<dbReference type="InterPro" id="IPR036812">
    <property type="entry name" value="NAD(P)_OxRdtase_dom_sf"/>
</dbReference>
<evidence type="ECO:0000259" key="2">
    <source>
        <dbReference type="Pfam" id="PF00248"/>
    </source>
</evidence>
<comment type="caution">
    <text evidence="3">The sequence shown here is derived from an EMBL/GenBank/DDBJ whole genome shotgun (WGS) entry which is preliminary data.</text>
</comment>
<dbReference type="CDD" id="cd19088">
    <property type="entry name" value="AKR_AKR13B1"/>
    <property type="match status" value="1"/>
</dbReference>
<feature type="domain" description="NADP-dependent oxidoreductase" evidence="2">
    <location>
        <begin position="19"/>
        <end position="218"/>
    </location>
</feature>
<proteinExistence type="predicted"/>
<keyword evidence="4" id="KW-1185">Reference proteome</keyword>
<dbReference type="SUPFAM" id="SSF51430">
    <property type="entry name" value="NAD(P)-linked oxidoreductase"/>
    <property type="match status" value="1"/>
</dbReference>
<sequence length="267" mass="28717">MTATPPGGTLHLAGKTVSRLGLGTMRLTGPGTWGYPDDCAGAVHLLRHAVHTHGITHLDTADAYGPHTVEHLIREALFPYPESVLIATKVGMLRTGPNLWTPHGHPAYLCACVEASLRRLGVDQLDLCYLHRIDPNIPLADQVGVLRALQDEGKIAHIGLSKVTPEQIKSVGRDIEIAAVQNALNINERHDPALDLCRDLKIPYVPYRPLNAGTLAPNAYLGAALRWLLDLGPHVAPIPGTSSRTHLTELVNSLAEEPLAPTEGAPE</sequence>